<dbReference type="EMBL" id="SHLD01000001">
    <property type="protein sequence ID" value="RZU73034.1"/>
    <property type="molecule type" value="Genomic_DNA"/>
</dbReference>
<comment type="caution">
    <text evidence="1">The sequence shown here is derived from an EMBL/GenBank/DDBJ whole genome shotgun (WGS) entry which is preliminary data.</text>
</comment>
<protein>
    <recommendedName>
        <fullName evidence="3">AsnC-like helix-turn-helix protein</fullName>
    </recommendedName>
</protein>
<organism evidence="1 2">
    <name type="scientific">Micromonospora kangleipakensis</name>
    <dbReference type="NCBI Taxonomy" id="1077942"/>
    <lineage>
        <taxon>Bacteria</taxon>
        <taxon>Bacillati</taxon>
        <taxon>Actinomycetota</taxon>
        <taxon>Actinomycetes</taxon>
        <taxon>Micromonosporales</taxon>
        <taxon>Micromonosporaceae</taxon>
        <taxon>Micromonospora</taxon>
    </lineage>
</organism>
<accession>A0A4Q8B5Z5</accession>
<dbReference type="AlphaFoldDB" id="A0A4Q8B5Z5"/>
<evidence type="ECO:0000313" key="2">
    <source>
        <dbReference type="Proteomes" id="UP000294114"/>
    </source>
</evidence>
<dbReference type="Proteomes" id="UP000294114">
    <property type="component" value="Unassembled WGS sequence"/>
</dbReference>
<evidence type="ECO:0008006" key="3">
    <source>
        <dbReference type="Google" id="ProtNLM"/>
    </source>
</evidence>
<gene>
    <name evidence="1" type="ORF">EV384_1427</name>
</gene>
<proteinExistence type="predicted"/>
<keyword evidence="2" id="KW-1185">Reference proteome</keyword>
<evidence type="ECO:0000313" key="1">
    <source>
        <dbReference type="EMBL" id="RZU73034.1"/>
    </source>
</evidence>
<sequence length="134" mass="13859">MDGMTSGLVRRRDRWNLPVTGRAPAAAEPEQVLGAAAASEPAARTHAVLVCVRLTAVTPGSRLLDFLHAEPCAVQAWWIAADIDAVVLLSSPSRTALHRAVGDLRLRGGAEVVAVHGILRPLDLAGASTTAAGG</sequence>
<reference evidence="1 2" key="1">
    <citation type="submission" date="2019-02" db="EMBL/GenBank/DDBJ databases">
        <title>Sequencing the genomes of 1000 actinobacteria strains.</title>
        <authorList>
            <person name="Klenk H.-P."/>
        </authorList>
    </citation>
    <scope>NUCLEOTIDE SEQUENCE [LARGE SCALE GENOMIC DNA]</scope>
    <source>
        <strain evidence="1 2">DSM 45612</strain>
    </source>
</reference>
<name>A0A4Q8B5Z5_9ACTN</name>